<dbReference type="EMBL" id="JABTCF010000016">
    <property type="protein sequence ID" value="MBD0779899.1"/>
    <property type="molecule type" value="Genomic_DNA"/>
</dbReference>
<keyword evidence="3" id="KW-1185">Reference proteome</keyword>
<proteinExistence type="predicted"/>
<dbReference type="Proteomes" id="UP001166021">
    <property type="component" value="Unassembled WGS sequence"/>
</dbReference>
<evidence type="ECO:0000313" key="3">
    <source>
        <dbReference type="Proteomes" id="UP001166021"/>
    </source>
</evidence>
<protein>
    <recommendedName>
        <fullName evidence="4">Lipoprotein</fullName>
    </recommendedName>
</protein>
<organism evidence="2 3">
    <name type="scientific">Maribacter aquimaris</name>
    <dbReference type="NCBI Taxonomy" id="2737171"/>
    <lineage>
        <taxon>Bacteria</taxon>
        <taxon>Pseudomonadati</taxon>
        <taxon>Bacteroidota</taxon>
        <taxon>Flavobacteriia</taxon>
        <taxon>Flavobacteriales</taxon>
        <taxon>Flavobacteriaceae</taxon>
        <taxon>Maribacter</taxon>
    </lineage>
</organism>
<evidence type="ECO:0000313" key="2">
    <source>
        <dbReference type="EMBL" id="MBD0779899.1"/>
    </source>
</evidence>
<accession>A0ABR7V7K9</accession>
<sequence length="215" mass="25401">MTKSTLGGFIKTAIAVLFLMVFGSCISSKSNYQREYTRLWKEIIKSEAWKNSLVADNSKERPTYDQLYATTSEDVILEEDYTTHLDMEALFEVRFGSLVSRAYFKIITEAEHADSRLRAEYDRWNSMQQDSSIAKDRTFRKDLGNVIKKYNAHKRMLEGLKSWNIFSEFRSNDFDFFKAENKNEVYRMYRTGSTEDHIIGFLMYRLADLYHNETR</sequence>
<evidence type="ECO:0008006" key="4">
    <source>
        <dbReference type="Google" id="ProtNLM"/>
    </source>
</evidence>
<gene>
    <name evidence="2" type="ORF">HPE56_19040</name>
</gene>
<comment type="caution">
    <text evidence="2">The sequence shown here is derived from an EMBL/GenBank/DDBJ whole genome shotgun (WGS) entry which is preliminary data.</text>
</comment>
<keyword evidence="1" id="KW-0812">Transmembrane</keyword>
<keyword evidence="1" id="KW-1133">Transmembrane helix</keyword>
<reference evidence="2" key="1">
    <citation type="submission" date="2020-05" db="EMBL/GenBank/DDBJ databases">
        <title>The draft genome sequence of Maribacter sp. ANRC-HE7.</title>
        <authorList>
            <person name="Mu L."/>
        </authorList>
    </citation>
    <scope>NUCLEOTIDE SEQUENCE</scope>
    <source>
        <strain evidence="2">ANRC-HE7</strain>
    </source>
</reference>
<feature type="transmembrane region" description="Helical" evidence="1">
    <location>
        <begin position="6"/>
        <end position="26"/>
    </location>
</feature>
<evidence type="ECO:0000256" key="1">
    <source>
        <dbReference type="SAM" id="Phobius"/>
    </source>
</evidence>
<dbReference type="PROSITE" id="PS51257">
    <property type="entry name" value="PROKAR_LIPOPROTEIN"/>
    <property type="match status" value="1"/>
</dbReference>
<keyword evidence="1" id="KW-0472">Membrane</keyword>
<name>A0ABR7V7K9_9FLAO</name>
<dbReference type="RefSeq" id="WP_188245330.1">
    <property type="nucleotide sequence ID" value="NZ_JABTCF010000016.1"/>
</dbReference>